<keyword evidence="3" id="KW-1185">Reference proteome</keyword>
<evidence type="ECO:0000256" key="1">
    <source>
        <dbReference type="SAM" id="SignalP"/>
    </source>
</evidence>
<evidence type="ECO:0000313" key="2">
    <source>
        <dbReference type="EMBL" id="KAJ1196793.1"/>
    </source>
</evidence>
<protein>
    <submittedName>
        <fullName evidence="2">Uncharacterized protein</fullName>
    </submittedName>
</protein>
<evidence type="ECO:0000313" key="3">
    <source>
        <dbReference type="Proteomes" id="UP001066276"/>
    </source>
</evidence>
<comment type="caution">
    <text evidence="2">The sequence shown here is derived from an EMBL/GenBank/DDBJ whole genome shotgun (WGS) entry which is preliminary data.</text>
</comment>
<feature type="chain" id="PRO_5043944711" evidence="1">
    <location>
        <begin position="20"/>
        <end position="85"/>
    </location>
</feature>
<gene>
    <name evidence="2" type="ORF">NDU88_000657</name>
</gene>
<dbReference type="AlphaFoldDB" id="A0AAV7V9K4"/>
<accession>A0AAV7V9K4</accession>
<sequence length="85" mass="9148">MTVWSSMLALTLKVVPVDDGVLVADGADVDSGRVHNGIDLDDSDTGIVVNDVADSIVDVVELLLNIDNNEDTYRAWKSVRGSTKF</sequence>
<feature type="signal peptide" evidence="1">
    <location>
        <begin position="1"/>
        <end position="19"/>
    </location>
</feature>
<dbReference type="Proteomes" id="UP001066276">
    <property type="component" value="Chromosome 2_1"/>
</dbReference>
<organism evidence="2 3">
    <name type="scientific">Pleurodeles waltl</name>
    <name type="common">Iberian ribbed newt</name>
    <dbReference type="NCBI Taxonomy" id="8319"/>
    <lineage>
        <taxon>Eukaryota</taxon>
        <taxon>Metazoa</taxon>
        <taxon>Chordata</taxon>
        <taxon>Craniata</taxon>
        <taxon>Vertebrata</taxon>
        <taxon>Euteleostomi</taxon>
        <taxon>Amphibia</taxon>
        <taxon>Batrachia</taxon>
        <taxon>Caudata</taxon>
        <taxon>Salamandroidea</taxon>
        <taxon>Salamandridae</taxon>
        <taxon>Pleurodelinae</taxon>
        <taxon>Pleurodeles</taxon>
    </lineage>
</organism>
<keyword evidence="1" id="KW-0732">Signal</keyword>
<reference evidence="2" key="1">
    <citation type="journal article" date="2022" name="bioRxiv">
        <title>Sequencing and chromosome-scale assembly of the giantPleurodeles waltlgenome.</title>
        <authorList>
            <person name="Brown T."/>
            <person name="Elewa A."/>
            <person name="Iarovenko S."/>
            <person name="Subramanian E."/>
            <person name="Araus A.J."/>
            <person name="Petzold A."/>
            <person name="Susuki M."/>
            <person name="Suzuki K.-i.T."/>
            <person name="Hayashi T."/>
            <person name="Toyoda A."/>
            <person name="Oliveira C."/>
            <person name="Osipova E."/>
            <person name="Leigh N.D."/>
            <person name="Simon A."/>
            <person name="Yun M.H."/>
        </authorList>
    </citation>
    <scope>NUCLEOTIDE SEQUENCE</scope>
    <source>
        <strain evidence="2">20211129_DDA</strain>
        <tissue evidence="2">Liver</tissue>
    </source>
</reference>
<name>A0AAV7V9K4_PLEWA</name>
<proteinExistence type="predicted"/>
<dbReference type="EMBL" id="JANPWB010000003">
    <property type="protein sequence ID" value="KAJ1196793.1"/>
    <property type="molecule type" value="Genomic_DNA"/>
</dbReference>